<protein>
    <submittedName>
        <fullName evidence="2">Uncharacterized protein</fullName>
    </submittedName>
</protein>
<dbReference type="AlphaFoldDB" id="A0AAD4DTQ3"/>
<dbReference type="Proteomes" id="UP001195769">
    <property type="component" value="Unassembled WGS sequence"/>
</dbReference>
<gene>
    <name evidence="2" type="ORF">F5891DRAFT_985570</name>
</gene>
<evidence type="ECO:0000313" key="2">
    <source>
        <dbReference type="EMBL" id="KAG1893751.1"/>
    </source>
</evidence>
<dbReference type="GeneID" id="64671913"/>
<sequence>MTQALSARTQQDRKGAIEQTWRTHKGDDDTSASCKKHQKCLASLVLGEKREADCGKNSNVLFEMTKTPLRGTRNASCLWCWAGSKSRLREKLECEMATTPVHSIRKAPETPLHAKSTRNAWHLWCWARSEKQISGEKLESPETPRVSGVGQEAKTDSERNSNVKWLRLQSIVLGKHVSGVAREAAADSERIVGIDHCTALRSENERWITR</sequence>
<feature type="region of interest" description="Disordered" evidence="1">
    <location>
        <begin position="135"/>
        <end position="158"/>
    </location>
</feature>
<dbReference type="EMBL" id="JABBWK010000091">
    <property type="protein sequence ID" value="KAG1893751.1"/>
    <property type="molecule type" value="Genomic_DNA"/>
</dbReference>
<dbReference type="RefSeq" id="XP_041219327.1">
    <property type="nucleotide sequence ID" value="XM_041377615.1"/>
</dbReference>
<keyword evidence="3" id="KW-1185">Reference proteome</keyword>
<name>A0AAD4DTQ3_9AGAM</name>
<evidence type="ECO:0000313" key="3">
    <source>
        <dbReference type="Proteomes" id="UP001195769"/>
    </source>
</evidence>
<evidence type="ECO:0000256" key="1">
    <source>
        <dbReference type="SAM" id="MobiDB-lite"/>
    </source>
</evidence>
<organism evidence="2 3">
    <name type="scientific">Suillus fuscotomentosus</name>
    <dbReference type="NCBI Taxonomy" id="1912939"/>
    <lineage>
        <taxon>Eukaryota</taxon>
        <taxon>Fungi</taxon>
        <taxon>Dikarya</taxon>
        <taxon>Basidiomycota</taxon>
        <taxon>Agaricomycotina</taxon>
        <taxon>Agaricomycetes</taxon>
        <taxon>Agaricomycetidae</taxon>
        <taxon>Boletales</taxon>
        <taxon>Suillineae</taxon>
        <taxon>Suillaceae</taxon>
        <taxon>Suillus</taxon>
    </lineage>
</organism>
<comment type="caution">
    <text evidence="2">The sequence shown here is derived from an EMBL/GenBank/DDBJ whole genome shotgun (WGS) entry which is preliminary data.</text>
</comment>
<reference evidence="2" key="1">
    <citation type="journal article" date="2020" name="New Phytol.">
        <title>Comparative genomics reveals dynamic genome evolution in host specialist ectomycorrhizal fungi.</title>
        <authorList>
            <person name="Lofgren L.A."/>
            <person name="Nguyen N.H."/>
            <person name="Vilgalys R."/>
            <person name="Ruytinx J."/>
            <person name="Liao H.L."/>
            <person name="Branco S."/>
            <person name="Kuo A."/>
            <person name="LaButti K."/>
            <person name="Lipzen A."/>
            <person name="Andreopoulos W."/>
            <person name="Pangilinan J."/>
            <person name="Riley R."/>
            <person name="Hundley H."/>
            <person name="Na H."/>
            <person name="Barry K."/>
            <person name="Grigoriev I.V."/>
            <person name="Stajich J.E."/>
            <person name="Kennedy P.G."/>
        </authorList>
    </citation>
    <scope>NUCLEOTIDE SEQUENCE</scope>
    <source>
        <strain evidence="2">FC203</strain>
    </source>
</reference>
<proteinExistence type="predicted"/>
<accession>A0AAD4DTQ3</accession>
<feature type="region of interest" description="Disordered" evidence="1">
    <location>
        <begin position="1"/>
        <end position="33"/>
    </location>
</feature>